<organism evidence="7 8">
    <name type="scientific">Oryza sativa subsp. indica</name>
    <name type="common">Rice</name>
    <dbReference type="NCBI Taxonomy" id="39946"/>
    <lineage>
        <taxon>Eukaryota</taxon>
        <taxon>Viridiplantae</taxon>
        <taxon>Streptophyta</taxon>
        <taxon>Embryophyta</taxon>
        <taxon>Tracheophyta</taxon>
        <taxon>Spermatophyta</taxon>
        <taxon>Magnoliopsida</taxon>
        <taxon>Liliopsida</taxon>
        <taxon>Poales</taxon>
        <taxon>Poaceae</taxon>
        <taxon>BOP clade</taxon>
        <taxon>Oryzoideae</taxon>
        <taxon>Oryzeae</taxon>
        <taxon>Oryzinae</taxon>
        <taxon>Oryza</taxon>
        <taxon>Oryza sativa</taxon>
    </lineage>
</organism>
<reference evidence="7 8" key="1">
    <citation type="journal article" date="2005" name="PLoS Biol.">
        <title>The genomes of Oryza sativa: a history of duplications.</title>
        <authorList>
            <person name="Yu J."/>
            <person name="Wang J."/>
            <person name="Lin W."/>
            <person name="Li S."/>
            <person name="Li H."/>
            <person name="Zhou J."/>
            <person name="Ni P."/>
            <person name="Dong W."/>
            <person name="Hu S."/>
            <person name="Zeng C."/>
            <person name="Zhang J."/>
            <person name="Zhang Y."/>
            <person name="Li R."/>
            <person name="Xu Z."/>
            <person name="Li S."/>
            <person name="Li X."/>
            <person name="Zheng H."/>
            <person name="Cong L."/>
            <person name="Lin L."/>
            <person name="Yin J."/>
            <person name="Geng J."/>
            <person name="Li G."/>
            <person name="Shi J."/>
            <person name="Liu J."/>
            <person name="Lv H."/>
            <person name="Li J."/>
            <person name="Wang J."/>
            <person name="Deng Y."/>
            <person name="Ran L."/>
            <person name="Shi X."/>
            <person name="Wang X."/>
            <person name="Wu Q."/>
            <person name="Li C."/>
            <person name="Ren X."/>
            <person name="Wang J."/>
            <person name="Wang X."/>
            <person name="Li D."/>
            <person name="Liu D."/>
            <person name="Zhang X."/>
            <person name="Ji Z."/>
            <person name="Zhao W."/>
            <person name="Sun Y."/>
            <person name="Zhang Z."/>
            <person name="Bao J."/>
            <person name="Han Y."/>
            <person name="Dong L."/>
            <person name="Ji J."/>
            <person name="Chen P."/>
            <person name="Wu S."/>
            <person name="Liu J."/>
            <person name="Xiao Y."/>
            <person name="Bu D."/>
            <person name="Tan J."/>
            <person name="Yang L."/>
            <person name="Ye C."/>
            <person name="Zhang J."/>
            <person name="Xu J."/>
            <person name="Zhou Y."/>
            <person name="Yu Y."/>
            <person name="Zhang B."/>
            <person name="Zhuang S."/>
            <person name="Wei H."/>
            <person name="Liu B."/>
            <person name="Lei M."/>
            <person name="Yu H."/>
            <person name="Li Y."/>
            <person name="Xu H."/>
            <person name="Wei S."/>
            <person name="He X."/>
            <person name="Fang L."/>
            <person name="Zhang Z."/>
            <person name="Zhang Y."/>
            <person name="Huang X."/>
            <person name="Su Z."/>
            <person name="Tong W."/>
            <person name="Li J."/>
            <person name="Tong Z."/>
            <person name="Li S."/>
            <person name="Ye J."/>
            <person name="Wang L."/>
            <person name="Fang L."/>
            <person name="Lei T."/>
            <person name="Chen C."/>
            <person name="Chen H."/>
            <person name="Xu Z."/>
            <person name="Li H."/>
            <person name="Huang H."/>
            <person name="Zhang F."/>
            <person name="Xu H."/>
            <person name="Li N."/>
            <person name="Zhao C."/>
            <person name="Li S."/>
            <person name="Dong L."/>
            <person name="Huang Y."/>
            <person name="Li L."/>
            <person name="Xi Y."/>
            <person name="Qi Q."/>
            <person name="Li W."/>
            <person name="Zhang B."/>
            <person name="Hu W."/>
            <person name="Zhang Y."/>
            <person name="Tian X."/>
            <person name="Jiao Y."/>
            <person name="Liang X."/>
            <person name="Jin J."/>
            <person name="Gao L."/>
            <person name="Zheng W."/>
            <person name="Hao B."/>
            <person name="Liu S."/>
            <person name="Wang W."/>
            <person name="Yuan L."/>
            <person name="Cao M."/>
            <person name="McDermott J."/>
            <person name="Samudrala R."/>
            <person name="Wang J."/>
            <person name="Wong G.K."/>
            <person name="Yang H."/>
        </authorList>
    </citation>
    <scope>NUCLEOTIDE SEQUENCE [LARGE SCALE GENOMIC DNA]</scope>
    <source>
        <strain evidence="8">cv. 93-11</strain>
    </source>
</reference>
<dbReference type="STRING" id="39946.A2ZEZ8"/>
<dbReference type="OMA" id="LWVARWF"/>
<evidence type="ECO:0000256" key="5">
    <source>
        <dbReference type="ARBA" id="ARBA00023136"/>
    </source>
</evidence>
<dbReference type="AlphaFoldDB" id="A2ZEZ8"/>
<keyword evidence="5" id="KW-0472">Membrane</keyword>
<keyword evidence="6" id="KW-0732">Signal</keyword>
<protein>
    <submittedName>
        <fullName evidence="7">Uncharacterized protein</fullName>
    </submittedName>
</protein>
<keyword evidence="8" id="KW-1185">Reference proteome</keyword>
<dbReference type="PANTHER" id="PTHR47830">
    <property type="entry name" value="OS11G0534100 PROTEIN"/>
    <property type="match status" value="1"/>
</dbReference>
<gene>
    <name evidence="7" type="ORF">OsI_36362</name>
</gene>
<evidence type="ECO:0000256" key="6">
    <source>
        <dbReference type="SAM" id="SignalP"/>
    </source>
</evidence>
<dbReference type="EMBL" id="CM000136">
    <property type="protein sequence ID" value="EAY81182.1"/>
    <property type="molecule type" value="Genomic_DNA"/>
</dbReference>
<dbReference type="GO" id="GO:0016020">
    <property type="term" value="C:membrane"/>
    <property type="evidence" value="ECO:0007669"/>
    <property type="project" value="UniProtKB-SubCell"/>
</dbReference>
<evidence type="ECO:0000313" key="7">
    <source>
        <dbReference type="EMBL" id="EAY81182.1"/>
    </source>
</evidence>
<evidence type="ECO:0000256" key="1">
    <source>
        <dbReference type="ARBA" id="ARBA00004141"/>
    </source>
</evidence>
<evidence type="ECO:0000256" key="3">
    <source>
        <dbReference type="ARBA" id="ARBA00022692"/>
    </source>
</evidence>
<evidence type="ECO:0000313" key="8">
    <source>
        <dbReference type="Proteomes" id="UP000007015"/>
    </source>
</evidence>
<feature type="chain" id="PRO_5002650867" evidence="6">
    <location>
        <begin position="30"/>
        <end position="169"/>
    </location>
</feature>
<accession>A2ZEZ8</accession>
<keyword evidence="3" id="KW-0812">Transmembrane</keyword>
<dbReference type="Gramene" id="BGIOSGA035381-TA">
    <property type="protein sequence ID" value="BGIOSGA035381-PA"/>
    <property type="gene ID" value="BGIOSGA035381"/>
</dbReference>
<name>A2ZEZ8_ORYSI</name>
<comment type="similarity">
    <text evidence="2">Belongs to the TMEM45 family.</text>
</comment>
<dbReference type="Pfam" id="PF04819">
    <property type="entry name" value="DUF716"/>
    <property type="match status" value="1"/>
</dbReference>
<evidence type="ECO:0000256" key="2">
    <source>
        <dbReference type="ARBA" id="ARBA00006948"/>
    </source>
</evidence>
<feature type="signal peptide" evidence="6">
    <location>
        <begin position="1"/>
        <end position="29"/>
    </location>
</feature>
<dbReference type="Proteomes" id="UP000007015">
    <property type="component" value="Chromosome 11"/>
</dbReference>
<comment type="subcellular location">
    <subcellularLocation>
        <location evidence="1">Membrane</location>
        <topology evidence="1">Multi-pass membrane protein</topology>
    </subcellularLocation>
</comment>
<sequence>MADSLLLLACHLLLSLALLAASLSHLLLAGTTQLSPSSSQLRRLRHPLSGLVLYVDACVPAGCHRLMDAAVATPATRCDVEEARLRAVALMDLALSVHCVVVAAVAVGVHLGVAWWCGVDGGAGAGMGTGRRHNGVGGSYDALPTVASAEAEMEHLPMKGVVGKSIAQE</sequence>
<dbReference type="PANTHER" id="PTHR47830:SF1">
    <property type="entry name" value="OS11G0534100 PROTEIN"/>
    <property type="match status" value="1"/>
</dbReference>
<dbReference type="HOGENOM" id="CLU_134692_0_0_1"/>
<proteinExistence type="inferred from homology"/>
<dbReference type="InterPro" id="IPR006904">
    <property type="entry name" value="DUF716"/>
</dbReference>
<keyword evidence="4" id="KW-1133">Transmembrane helix</keyword>
<evidence type="ECO:0000256" key="4">
    <source>
        <dbReference type="ARBA" id="ARBA00022989"/>
    </source>
</evidence>